<evidence type="ECO:0000313" key="2">
    <source>
        <dbReference type="EMBL" id="TQV86730.1"/>
    </source>
</evidence>
<reference evidence="2 3" key="1">
    <citation type="submission" date="2019-07" db="EMBL/GenBank/DDBJ databases">
        <title>Draft genome for Aliikangiella sp. M105.</title>
        <authorList>
            <person name="Wang G."/>
        </authorList>
    </citation>
    <scope>NUCLEOTIDE SEQUENCE [LARGE SCALE GENOMIC DNA]</scope>
    <source>
        <strain evidence="2 3">M105</strain>
    </source>
</reference>
<keyword evidence="1" id="KW-0472">Membrane</keyword>
<dbReference type="RefSeq" id="WP_142932655.1">
    <property type="nucleotide sequence ID" value="NZ_ML660166.1"/>
</dbReference>
<dbReference type="AlphaFoldDB" id="A0A545UB94"/>
<dbReference type="EMBL" id="VIKS01000010">
    <property type="protein sequence ID" value="TQV86730.1"/>
    <property type="molecule type" value="Genomic_DNA"/>
</dbReference>
<evidence type="ECO:0000256" key="1">
    <source>
        <dbReference type="SAM" id="Phobius"/>
    </source>
</evidence>
<accession>A0A545UB94</accession>
<dbReference type="Proteomes" id="UP000315439">
    <property type="component" value="Unassembled WGS sequence"/>
</dbReference>
<dbReference type="OrthoDB" id="3176605at2"/>
<feature type="transmembrane region" description="Helical" evidence="1">
    <location>
        <begin position="33"/>
        <end position="51"/>
    </location>
</feature>
<proteinExistence type="predicted"/>
<keyword evidence="1" id="KW-1133">Transmembrane helix</keyword>
<gene>
    <name evidence="2" type="ORF">FLL46_17725</name>
</gene>
<keyword evidence="1" id="KW-0812">Transmembrane</keyword>
<name>A0A545UB94_9GAMM</name>
<comment type="caution">
    <text evidence="2">The sequence shown here is derived from an EMBL/GenBank/DDBJ whole genome shotgun (WGS) entry which is preliminary data.</text>
</comment>
<organism evidence="2 3">
    <name type="scientific">Aliikangiella coralliicola</name>
    <dbReference type="NCBI Taxonomy" id="2592383"/>
    <lineage>
        <taxon>Bacteria</taxon>
        <taxon>Pseudomonadati</taxon>
        <taxon>Pseudomonadota</taxon>
        <taxon>Gammaproteobacteria</taxon>
        <taxon>Oceanospirillales</taxon>
        <taxon>Pleioneaceae</taxon>
        <taxon>Aliikangiella</taxon>
    </lineage>
</organism>
<keyword evidence="3" id="KW-1185">Reference proteome</keyword>
<protein>
    <submittedName>
        <fullName evidence="2">Uncharacterized protein</fullName>
    </submittedName>
</protein>
<evidence type="ECO:0000313" key="3">
    <source>
        <dbReference type="Proteomes" id="UP000315439"/>
    </source>
</evidence>
<sequence length="222" mass="25643">MIRLVTIVAVALLIYYLFLTIRGEGVSTKQRVKAVLTGIAVIVTIVLSFVFEEYQLRTGLHDELIANNYSSPQPNSYSIVIKGVDVFFEYESGYADNRNVPRFSFVAKYSQKNGNLESLFCDQKEHTRYIEQNYGWYPTPEIKLPNGHFIGKCYPESVRSSIQALPHNAHDFKPIETRYLFLPSPEHTENNTLIFYTENLDVSSLTERLEDLLNYYDIILQH</sequence>